<dbReference type="SUPFAM" id="SSF64518">
    <property type="entry name" value="Phase 1 flagellin"/>
    <property type="match status" value="1"/>
</dbReference>
<feature type="domain" description="Flagellar basal body rod protein N-terminal" evidence="7">
    <location>
        <begin position="9"/>
        <end position="36"/>
    </location>
</feature>
<dbReference type="PANTHER" id="PTHR30033">
    <property type="entry name" value="FLAGELLAR HOOK-ASSOCIATED PROTEIN 1"/>
    <property type="match status" value="1"/>
</dbReference>
<comment type="caution">
    <text evidence="10">The sequence shown here is derived from an EMBL/GenBank/DDBJ whole genome shotgun (WGS) entry which is preliminary data.</text>
</comment>
<evidence type="ECO:0000259" key="9">
    <source>
        <dbReference type="Pfam" id="PF22638"/>
    </source>
</evidence>
<keyword evidence="6" id="KW-0975">Bacterial flagellum</keyword>
<name>A0ABV3R9B8_9SPHN</name>
<dbReference type="Pfam" id="PF06429">
    <property type="entry name" value="Flg_bbr_C"/>
    <property type="match status" value="1"/>
</dbReference>
<protein>
    <recommendedName>
        <fullName evidence="4">Flagellar hook-associated protein 1</fullName>
    </recommendedName>
</protein>
<dbReference type="RefSeq" id="WP_367770419.1">
    <property type="nucleotide sequence ID" value="NZ_JBFNXR010000021.1"/>
</dbReference>
<dbReference type="Proteomes" id="UP001556118">
    <property type="component" value="Unassembled WGS sequence"/>
</dbReference>
<dbReference type="PRINTS" id="PR01005">
    <property type="entry name" value="FLGHOOKAP1"/>
</dbReference>
<dbReference type="InterPro" id="IPR001444">
    <property type="entry name" value="Flag_bb_rod_N"/>
</dbReference>
<comment type="similarity">
    <text evidence="3">Belongs to the flagella basal body rod proteins family.</text>
</comment>
<sequence>MSLNDILGSALSGLGASQSGLRTVSANIANVNTPGYARERVSLSTGVTSGRVSGVVVSEPDRVADRFLEATVYRRSGEMGRAEITSSYLDRLQSMLGTPGAPSGLSARLDAITSAAVAMTGSPGSEQTLAAFTQQIGDAISTMQQLDSDVASLRADVETEVGHTIETANGLLKRIHELNDTVAQLNGLGRSSAGAADQRMTALEDLSKLMNVTVREQPDGRVTIDTASGAVLLDRRLRQLSYPVVGQGVAQPTYPPIDIRFADGASTGERIDSAGVGGKLGGLIDLRDRALPQFADQVGVLFGGLAETLNAAANEGTSVPAPASLEGRQTGLIGTDRLGFTGQATFAVLDAGGKVVAKTDVDFSTVSPPTIDGAVARINAGLGGAGTASFVNGKLTISANGSGNGIAIGQDPAQPSDRAGAGFSHFFGLNDIVRSDDSALVPSGLQLGDPHGFTSGQTTQLVLRDASGRSLVRYTLSPASGGTVGDLVNDLNNNSPLKDYGSFSLDDRGRFQFKPDAALSGASLSIPADSTDRFGTGRSFSALAGLTGASSGLSRAEVLPVLVGTPRRLPLARLDTTALPGEKAVGAGDVRGATAFVNKLAKPTDFGKDGSSTIERFASGVLGRAATQAAQAEASMTDATARRDDAANRRDSFSGVNIDEELAQLIVFQNSYSASARVMTTATQMYDTLIAMVG</sequence>
<feature type="domain" description="Flagellar basal-body/hook protein C-terminal" evidence="8">
    <location>
        <begin position="653"/>
        <end position="691"/>
    </location>
</feature>
<dbReference type="InterPro" id="IPR053927">
    <property type="entry name" value="FlgK_helical"/>
</dbReference>
<evidence type="ECO:0000256" key="2">
    <source>
        <dbReference type="ARBA" id="ARBA00004613"/>
    </source>
</evidence>
<evidence type="ECO:0000256" key="4">
    <source>
        <dbReference type="ARBA" id="ARBA00016244"/>
    </source>
</evidence>
<keyword evidence="10" id="KW-0966">Cell projection</keyword>
<keyword evidence="10" id="KW-0282">Flagellum</keyword>
<dbReference type="InterPro" id="IPR002371">
    <property type="entry name" value="FlgK"/>
</dbReference>
<feature type="domain" description="Flagellar hook-associated protein FlgK helical" evidence="9">
    <location>
        <begin position="89"/>
        <end position="318"/>
    </location>
</feature>
<evidence type="ECO:0000259" key="8">
    <source>
        <dbReference type="Pfam" id="PF06429"/>
    </source>
</evidence>
<reference evidence="10 11" key="1">
    <citation type="submission" date="2024-06" db="EMBL/GenBank/DDBJ databases">
        <title>Novosphingobium rhizovicinus M1R2S20.</title>
        <authorList>
            <person name="Sun J.-Q."/>
        </authorList>
    </citation>
    <scope>NUCLEOTIDE SEQUENCE [LARGE SCALE GENOMIC DNA]</scope>
    <source>
        <strain evidence="10 11">M1R2S20</strain>
    </source>
</reference>
<dbReference type="InterPro" id="IPR010930">
    <property type="entry name" value="Flg_bb/hook_C_dom"/>
</dbReference>
<dbReference type="PROSITE" id="PS00588">
    <property type="entry name" value="FLAGELLA_BB_ROD"/>
    <property type="match status" value="1"/>
</dbReference>
<keyword evidence="5" id="KW-0964">Secreted</keyword>
<evidence type="ECO:0000256" key="3">
    <source>
        <dbReference type="ARBA" id="ARBA00009677"/>
    </source>
</evidence>
<dbReference type="NCBIfam" id="TIGR02492">
    <property type="entry name" value="flgK_ends"/>
    <property type="match status" value="1"/>
</dbReference>
<evidence type="ECO:0000259" key="7">
    <source>
        <dbReference type="Pfam" id="PF00460"/>
    </source>
</evidence>
<evidence type="ECO:0000313" key="11">
    <source>
        <dbReference type="Proteomes" id="UP001556118"/>
    </source>
</evidence>
<evidence type="ECO:0000313" key="10">
    <source>
        <dbReference type="EMBL" id="MEW9854488.1"/>
    </source>
</evidence>
<dbReference type="PANTHER" id="PTHR30033:SF2">
    <property type="entry name" value="FLAGELLAR HOOK PROTEIN"/>
    <property type="match status" value="1"/>
</dbReference>
<keyword evidence="10" id="KW-0969">Cilium</keyword>
<gene>
    <name evidence="10" type="primary">flgK</name>
    <name evidence="10" type="ORF">ABUH87_04765</name>
</gene>
<proteinExistence type="inferred from homology"/>
<evidence type="ECO:0000256" key="5">
    <source>
        <dbReference type="ARBA" id="ARBA00022525"/>
    </source>
</evidence>
<dbReference type="Pfam" id="PF22638">
    <property type="entry name" value="FlgK_D1"/>
    <property type="match status" value="1"/>
</dbReference>
<dbReference type="Pfam" id="PF00460">
    <property type="entry name" value="Flg_bb_rod"/>
    <property type="match status" value="1"/>
</dbReference>
<comment type="subcellular location">
    <subcellularLocation>
        <location evidence="1">Bacterial flagellum basal body</location>
    </subcellularLocation>
    <subcellularLocation>
        <location evidence="2">Secreted</location>
    </subcellularLocation>
</comment>
<organism evidence="10 11">
    <name type="scientific">Novosphingobium rhizovicinum</name>
    <dbReference type="NCBI Taxonomy" id="3228928"/>
    <lineage>
        <taxon>Bacteria</taxon>
        <taxon>Pseudomonadati</taxon>
        <taxon>Pseudomonadota</taxon>
        <taxon>Alphaproteobacteria</taxon>
        <taxon>Sphingomonadales</taxon>
        <taxon>Sphingomonadaceae</taxon>
        <taxon>Novosphingobium</taxon>
    </lineage>
</organism>
<accession>A0ABV3R9B8</accession>
<evidence type="ECO:0000256" key="1">
    <source>
        <dbReference type="ARBA" id="ARBA00004117"/>
    </source>
</evidence>
<keyword evidence="11" id="KW-1185">Reference proteome</keyword>
<dbReference type="EMBL" id="JBFNXR010000021">
    <property type="protein sequence ID" value="MEW9854488.1"/>
    <property type="molecule type" value="Genomic_DNA"/>
</dbReference>
<dbReference type="InterPro" id="IPR019776">
    <property type="entry name" value="Flagellar_basal_body_rod_CS"/>
</dbReference>
<evidence type="ECO:0000256" key="6">
    <source>
        <dbReference type="ARBA" id="ARBA00023143"/>
    </source>
</evidence>